<keyword evidence="2" id="KW-0282">Flagellum</keyword>
<dbReference type="InterPro" id="IPR035924">
    <property type="entry name" value="FlaG-like_sf"/>
</dbReference>
<feature type="compositionally biased region" description="Basic and acidic residues" evidence="1">
    <location>
        <begin position="35"/>
        <end position="44"/>
    </location>
</feature>
<organism evidence="2 3">
    <name type="scientific">Alkalicella caledoniensis</name>
    <dbReference type="NCBI Taxonomy" id="2731377"/>
    <lineage>
        <taxon>Bacteria</taxon>
        <taxon>Bacillati</taxon>
        <taxon>Bacillota</taxon>
        <taxon>Clostridia</taxon>
        <taxon>Eubacteriales</taxon>
        <taxon>Proteinivoracaceae</taxon>
        <taxon>Alkalicella</taxon>
    </lineage>
</organism>
<accession>A0A7G9W709</accession>
<keyword evidence="3" id="KW-1185">Reference proteome</keyword>
<proteinExistence type="predicted"/>
<evidence type="ECO:0000313" key="3">
    <source>
        <dbReference type="Proteomes" id="UP000516160"/>
    </source>
</evidence>
<name>A0A7G9W709_ALKCA</name>
<dbReference type="Pfam" id="PF03646">
    <property type="entry name" value="FlaG"/>
    <property type="match status" value="1"/>
</dbReference>
<dbReference type="AlphaFoldDB" id="A0A7G9W709"/>
<keyword evidence="2" id="KW-0969">Cilium</keyword>
<sequence>MRIDSVQSTQTKRVEPVSRELPKEQRTFSDNQNKNTDRNKQVKDAELQKAVELINETVQMVDKKFEFEVHKGTNRTMVKVVDKETEEIIREIPPEEVLNLVEKMNELVGLMMDKKV</sequence>
<protein>
    <submittedName>
        <fullName evidence="2">Flagellar protein FlaG</fullName>
    </submittedName>
</protein>
<evidence type="ECO:0000256" key="1">
    <source>
        <dbReference type="SAM" id="MobiDB-lite"/>
    </source>
</evidence>
<gene>
    <name evidence="2" type="ORF">HYG86_06630</name>
</gene>
<dbReference type="KEGG" id="acae:HYG86_06630"/>
<dbReference type="Gene3D" id="3.30.160.170">
    <property type="entry name" value="FlaG-like"/>
    <property type="match status" value="1"/>
</dbReference>
<dbReference type="Proteomes" id="UP000516160">
    <property type="component" value="Chromosome"/>
</dbReference>
<dbReference type="SUPFAM" id="SSF160214">
    <property type="entry name" value="FlaG-like"/>
    <property type="match status" value="1"/>
</dbReference>
<reference evidence="2 3" key="1">
    <citation type="submission" date="2020-07" db="EMBL/GenBank/DDBJ databases">
        <title>Alkalicella. sp. LB2 genome.</title>
        <authorList>
            <person name="Postec A."/>
            <person name="Quemeneur M."/>
        </authorList>
    </citation>
    <scope>NUCLEOTIDE SEQUENCE [LARGE SCALE GENOMIC DNA]</scope>
    <source>
        <strain evidence="2 3">LB2</strain>
    </source>
</reference>
<dbReference type="InterPro" id="IPR005186">
    <property type="entry name" value="FlaG"/>
</dbReference>
<keyword evidence="2" id="KW-0966">Cell projection</keyword>
<dbReference type="EMBL" id="CP058559">
    <property type="protein sequence ID" value="QNO14471.1"/>
    <property type="molecule type" value="Genomic_DNA"/>
</dbReference>
<dbReference type="PANTHER" id="PTHR37166">
    <property type="entry name" value="PROTEIN FLAG"/>
    <property type="match status" value="1"/>
</dbReference>
<dbReference type="PANTHER" id="PTHR37166:SF1">
    <property type="entry name" value="PROTEIN FLAG"/>
    <property type="match status" value="1"/>
</dbReference>
<evidence type="ECO:0000313" key="2">
    <source>
        <dbReference type="EMBL" id="QNO14471.1"/>
    </source>
</evidence>
<feature type="compositionally biased region" description="Basic and acidic residues" evidence="1">
    <location>
        <begin position="12"/>
        <end position="27"/>
    </location>
</feature>
<dbReference type="RefSeq" id="WP_213168190.1">
    <property type="nucleotide sequence ID" value="NZ_CP058559.1"/>
</dbReference>
<feature type="region of interest" description="Disordered" evidence="1">
    <location>
        <begin position="1"/>
        <end position="44"/>
    </location>
</feature>
<feature type="compositionally biased region" description="Polar residues" evidence="1">
    <location>
        <begin position="1"/>
        <end position="11"/>
    </location>
</feature>